<dbReference type="Pfam" id="PF01497">
    <property type="entry name" value="Peripla_BP_2"/>
    <property type="match status" value="1"/>
</dbReference>
<dbReference type="PANTHER" id="PTHR30535:SF34">
    <property type="entry name" value="MOLYBDATE-BINDING PROTEIN MOLA"/>
    <property type="match status" value="1"/>
</dbReference>
<keyword evidence="1" id="KW-0732">Signal</keyword>
<sequence length="297" mass="31060">MKHRVGLIFPVLLAALAGCERGGPEPASTNGITATDDAGRTVLLAKIPERVVSTAPDASETVFALAPEKLVGRSAYCDFPPEIAGLPVVGDFSNPDAERIAALAPDLVLVTGMEQAPLLAKLEFLGIPAYVYFPGSVDGLERDFTELGRLLGNPSGGERLAAELREAVAEITLKSVGPDRPRVYIEILGDPPMAACAGSLVGDLVGIAGGENVFGDMPRPFHNVTPEQILEADPDVVLLCDGLTAPETAARRTGWAHLSASASGRVHVLDPDLVTRAGPRTVQALQLIFDLLHPGGV</sequence>
<dbReference type="SUPFAM" id="SSF53807">
    <property type="entry name" value="Helical backbone' metal receptor"/>
    <property type="match status" value="1"/>
</dbReference>
<dbReference type="PROSITE" id="PS50983">
    <property type="entry name" value="FE_B12_PBP"/>
    <property type="match status" value="1"/>
</dbReference>
<evidence type="ECO:0000313" key="4">
    <source>
        <dbReference type="Proteomes" id="UP000177187"/>
    </source>
</evidence>
<dbReference type="PROSITE" id="PS51257">
    <property type="entry name" value="PROKAR_LIPOPROTEIN"/>
    <property type="match status" value="1"/>
</dbReference>
<dbReference type="Proteomes" id="UP000177187">
    <property type="component" value="Unassembled WGS sequence"/>
</dbReference>
<organism evidence="3 4">
    <name type="scientific">Candidatus Coatesbacteria bacterium RBG_13_66_14</name>
    <dbReference type="NCBI Taxonomy" id="1817816"/>
    <lineage>
        <taxon>Bacteria</taxon>
        <taxon>Candidatus Coatesiibacteriota</taxon>
    </lineage>
</organism>
<name>A0A1F5FB92_9BACT</name>
<evidence type="ECO:0000259" key="2">
    <source>
        <dbReference type="PROSITE" id="PS50983"/>
    </source>
</evidence>
<evidence type="ECO:0000313" key="3">
    <source>
        <dbReference type="EMBL" id="OGD76880.1"/>
    </source>
</evidence>
<accession>A0A1F5FB92</accession>
<reference evidence="3 4" key="1">
    <citation type="journal article" date="2016" name="Nat. Commun.">
        <title>Thousands of microbial genomes shed light on interconnected biogeochemical processes in an aquifer system.</title>
        <authorList>
            <person name="Anantharaman K."/>
            <person name="Brown C.T."/>
            <person name="Hug L.A."/>
            <person name="Sharon I."/>
            <person name="Castelle C.J."/>
            <person name="Probst A.J."/>
            <person name="Thomas B.C."/>
            <person name="Singh A."/>
            <person name="Wilkins M.J."/>
            <person name="Karaoz U."/>
            <person name="Brodie E.L."/>
            <person name="Williams K.H."/>
            <person name="Hubbard S.S."/>
            <person name="Banfield J.F."/>
        </authorList>
    </citation>
    <scope>NUCLEOTIDE SEQUENCE [LARGE SCALE GENOMIC DNA]</scope>
</reference>
<feature type="domain" description="Fe/B12 periplasmic-binding" evidence="2">
    <location>
        <begin position="50"/>
        <end position="296"/>
    </location>
</feature>
<comment type="caution">
    <text evidence="3">The sequence shown here is derived from an EMBL/GenBank/DDBJ whole genome shotgun (WGS) entry which is preliminary data.</text>
</comment>
<dbReference type="GO" id="GO:0071281">
    <property type="term" value="P:cellular response to iron ion"/>
    <property type="evidence" value="ECO:0007669"/>
    <property type="project" value="TreeGrafter"/>
</dbReference>
<dbReference type="NCBIfam" id="NF038402">
    <property type="entry name" value="TroA_like"/>
    <property type="match status" value="1"/>
</dbReference>
<evidence type="ECO:0000256" key="1">
    <source>
        <dbReference type="ARBA" id="ARBA00022729"/>
    </source>
</evidence>
<dbReference type="STRING" id="1817816.A2Y64_08730"/>
<dbReference type="Gene3D" id="3.40.50.1980">
    <property type="entry name" value="Nitrogenase molybdenum iron protein domain"/>
    <property type="match status" value="2"/>
</dbReference>
<protein>
    <recommendedName>
        <fullName evidence="2">Fe/B12 periplasmic-binding domain-containing protein</fullName>
    </recommendedName>
</protein>
<dbReference type="AlphaFoldDB" id="A0A1F5FB92"/>
<dbReference type="PANTHER" id="PTHR30535">
    <property type="entry name" value="VITAMIN B12-BINDING PROTEIN"/>
    <property type="match status" value="1"/>
</dbReference>
<proteinExistence type="predicted"/>
<gene>
    <name evidence="3" type="ORF">A2Y64_08730</name>
</gene>
<dbReference type="InterPro" id="IPR054828">
    <property type="entry name" value="Vit_B12_bind_prot"/>
</dbReference>
<dbReference type="InterPro" id="IPR002491">
    <property type="entry name" value="ABC_transptr_periplasmic_BD"/>
</dbReference>
<dbReference type="InterPro" id="IPR050902">
    <property type="entry name" value="ABC_Transporter_SBP"/>
</dbReference>
<dbReference type="EMBL" id="MFAF01000056">
    <property type="protein sequence ID" value="OGD76880.1"/>
    <property type="molecule type" value="Genomic_DNA"/>
</dbReference>